<reference evidence="1 2" key="1">
    <citation type="submission" date="2017-04" db="EMBL/GenBank/DDBJ databases">
        <authorList>
            <person name="Afonso C.L."/>
            <person name="Miller P.J."/>
            <person name="Scott M.A."/>
            <person name="Spackman E."/>
            <person name="Goraichik I."/>
            <person name="Dimitrov K.M."/>
            <person name="Suarez D.L."/>
            <person name="Swayne D.E."/>
        </authorList>
    </citation>
    <scope>NUCLEOTIDE SEQUENCE [LARGE SCALE GENOMIC DNA]</scope>
    <source>
        <strain evidence="1 2">DSM 3385</strain>
    </source>
</reference>
<evidence type="ECO:0000313" key="2">
    <source>
        <dbReference type="Proteomes" id="UP000192418"/>
    </source>
</evidence>
<evidence type="ECO:0000313" key="1">
    <source>
        <dbReference type="EMBL" id="SMC65305.1"/>
    </source>
</evidence>
<keyword evidence="2" id="KW-1185">Reference proteome</keyword>
<evidence type="ECO:0008006" key="3">
    <source>
        <dbReference type="Google" id="ProtNLM"/>
    </source>
</evidence>
<gene>
    <name evidence="1" type="ORF">SAMN02746065_106127</name>
</gene>
<dbReference type="InterPro" id="IPR021269">
    <property type="entry name" value="DUF2848"/>
</dbReference>
<dbReference type="RefSeq" id="WP_170923748.1">
    <property type="nucleotide sequence ID" value="NZ_FWXY01000006.1"/>
</dbReference>
<protein>
    <recommendedName>
        <fullName evidence="3">DUF2848 domain-containing protein</fullName>
    </recommendedName>
</protein>
<dbReference type="AlphaFoldDB" id="A0A1W2AX67"/>
<accession>A0A1W2AX67</accession>
<dbReference type="Proteomes" id="UP000192418">
    <property type="component" value="Unassembled WGS sequence"/>
</dbReference>
<proteinExistence type="predicted"/>
<dbReference type="Pfam" id="PF11010">
    <property type="entry name" value="DUF2848"/>
    <property type="match status" value="1"/>
</dbReference>
<name>A0A1W2AX67_9BACT</name>
<dbReference type="EMBL" id="FWXY01000006">
    <property type="protein sequence ID" value="SMC65305.1"/>
    <property type="molecule type" value="Genomic_DNA"/>
</dbReference>
<sequence length="231" mass="26108">MEIDLTLETKEGTGPLKFSYTKMVNAGFTGKNQEEVRHHLTELAEKGIEVPDSTPTLYPVVSRALSTEDAMEVFGDETSGELEYVLFIKNESEVYVGVGSDHTDRNLEEFHIPRSKQICPNITSKTVWPLEEIKEHWDTLSMRCSVVKDGDTILYQEGELGLLLNPSELMTFVKEKIDGPLDGTVIYSGTFKMLTDDFVFADSFSGELVDSKLNRKIEFAYDVKPLDYMEI</sequence>
<dbReference type="STRING" id="1121400.SAMN02746065_106127"/>
<organism evidence="1 2">
    <name type="scientific">Desulfocicer vacuolatum DSM 3385</name>
    <dbReference type="NCBI Taxonomy" id="1121400"/>
    <lineage>
        <taxon>Bacteria</taxon>
        <taxon>Pseudomonadati</taxon>
        <taxon>Thermodesulfobacteriota</taxon>
        <taxon>Desulfobacteria</taxon>
        <taxon>Desulfobacterales</taxon>
        <taxon>Desulfobacteraceae</taxon>
        <taxon>Desulfocicer</taxon>
    </lineage>
</organism>